<dbReference type="GO" id="GO:0000978">
    <property type="term" value="F:RNA polymerase II cis-regulatory region sequence-specific DNA binding"/>
    <property type="evidence" value="ECO:0007669"/>
    <property type="project" value="InterPro"/>
</dbReference>
<gene>
    <name evidence="10" type="ORF">GX51_07106</name>
</gene>
<organism evidence="10 11">
    <name type="scientific">Blastomyces parvus</name>
    <dbReference type="NCBI Taxonomy" id="2060905"/>
    <lineage>
        <taxon>Eukaryota</taxon>
        <taxon>Fungi</taxon>
        <taxon>Dikarya</taxon>
        <taxon>Ascomycota</taxon>
        <taxon>Pezizomycotina</taxon>
        <taxon>Eurotiomycetes</taxon>
        <taxon>Eurotiomycetidae</taxon>
        <taxon>Onygenales</taxon>
        <taxon>Ajellomycetaceae</taxon>
        <taxon>Blastomyces</taxon>
    </lineage>
</organism>
<dbReference type="STRING" id="2060905.A0A2B7WMI2"/>
<dbReference type="OrthoDB" id="1405595at2759"/>
<dbReference type="PANTHER" id="PTHR40626:SF18">
    <property type="entry name" value="NICOTINATE CATABOLISM CLUSTER-SPECIFIC TRANSCRIPTION FACTOR"/>
    <property type="match status" value="1"/>
</dbReference>
<dbReference type="CDD" id="cd12148">
    <property type="entry name" value="fungal_TF_MHR"/>
    <property type="match status" value="1"/>
</dbReference>
<evidence type="ECO:0000256" key="8">
    <source>
        <dbReference type="SAM" id="MobiDB-lite"/>
    </source>
</evidence>
<dbReference type="GO" id="GO:0000785">
    <property type="term" value="C:chromatin"/>
    <property type="evidence" value="ECO:0007669"/>
    <property type="project" value="TreeGrafter"/>
</dbReference>
<dbReference type="Pfam" id="PF00096">
    <property type="entry name" value="zf-C2H2"/>
    <property type="match status" value="1"/>
</dbReference>
<evidence type="ECO:0000256" key="1">
    <source>
        <dbReference type="ARBA" id="ARBA00004123"/>
    </source>
</evidence>
<feature type="region of interest" description="Disordered" evidence="8">
    <location>
        <begin position="1"/>
        <end position="22"/>
    </location>
</feature>
<evidence type="ECO:0000256" key="3">
    <source>
        <dbReference type="ARBA" id="ARBA00022737"/>
    </source>
</evidence>
<dbReference type="SMART" id="SM00355">
    <property type="entry name" value="ZnF_C2H2"/>
    <property type="match status" value="2"/>
</dbReference>
<feature type="region of interest" description="Disordered" evidence="8">
    <location>
        <begin position="888"/>
        <end position="931"/>
    </location>
</feature>
<comment type="subcellular location">
    <subcellularLocation>
        <location evidence="1">Nucleus</location>
    </subcellularLocation>
</comment>
<feature type="region of interest" description="Disordered" evidence="8">
    <location>
        <begin position="341"/>
        <end position="413"/>
    </location>
</feature>
<dbReference type="PROSITE" id="PS50157">
    <property type="entry name" value="ZINC_FINGER_C2H2_2"/>
    <property type="match status" value="2"/>
</dbReference>
<sequence>MSQLDAVPSSCPVLSEKRPPEKTHVCSYPGCSKRFTRAEHLRRHALNHKNEDNTCERCGVHFNRPDLLGRHMVRHAKRDEEAGGPGLGVLETRKRTRRGPDGTIITKPTKKQARAAMLGRSMAAAPSSVPVNEAANSSSPSSSASSSSSSSSIRSFNDHSVSSHGSSHNQDGSSALTTPPSMMDMSYHSQDHGAGSGAPISPPTSAHPSCPSVNLDSTPLDNCHPVDHSDPLIAPMVPGGPYEPYVEPIPGQFDAADGSWRSQDTGLGIDYEDFFDLDTATSFNMPFAATHNYNWLFDVPSLDDAFNHNDMSLAMDMVNFAEPVPDMWSQPQHRHNEFLSQSFSSSEPAREREYPEQTAPQTDAPHNGSNTISPDSHIQPPKDTSTSVEFPVNSGQTSSPTPQSATSTPDVSNQIPLSAFADMDWMGQSPPTEIVPKKLPQISEAARTRLLRLISQLQSISVEGNRIELSSPLLSLNALQTYCDLFFTKFNVSYPLIHQPTCDPDRVDTLLLAAIISMGATYSNREAHQLAVAMHDSLRNQLFSHQSFSSQPDLWVLQAMMLIDCFGKQRAGQKQRDMSQLFHCVLIKLIRRSSCPIIRTSPLAERPDNLDLAWRQAMDLEQRKRLAMLCFMWDTQHAVLFSQSLCMSAFEIRASLPCDDATWEANTANEWFEHARAETSHSAFLPVLKAYITPNTTRRPRHLNALSRIFLLHGLMSISSDLKRRDQTTLRSETPNLVGAWKARISRSYDLWKNDFDADCMNMKLNQTSNPRKFVGLKTATHVMYHAAHITLNVEVLDLQIYAGAPHILGRVVTAGDFERSQRVVTRWLNEDPRSAAKATRHASYILQDAIMNLNDWDETDVFHYPWCLYLATLTCWAFHLPTSSASNCSSSTASDRHPNKNNNNNNEQEHQQHSPTIAPHSSNSNTNSLAPRNEMTTLVVAMTTCNTLEELSSLAGKFDTAGLTSIMSQQLASVRWAVVHDAMKVLVTLSRK</sequence>
<evidence type="ECO:0000256" key="7">
    <source>
        <dbReference type="PROSITE-ProRule" id="PRU00042"/>
    </source>
</evidence>
<evidence type="ECO:0000259" key="9">
    <source>
        <dbReference type="PROSITE" id="PS50157"/>
    </source>
</evidence>
<feature type="compositionally biased region" description="Polar residues" evidence="8">
    <location>
        <begin position="367"/>
        <end position="388"/>
    </location>
</feature>
<evidence type="ECO:0000256" key="4">
    <source>
        <dbReference type="ARBA" id="ARBA00022771"/>
    </source>
</evidence>
<keyword evidence="2" id="KW-0479">Metal-binding</keyword>
<dbReference type="Gene3D" id="3.30.160.60">
    <property type="entry name" value="Classic Zinc Finger"/>
    <property type="match status" value="1"/>
</dbReference>
<feature type="domain" description="C2H2-type" evidence="9">
    <location>
        <begin position="24"/>
        <end position="53"/>
    </location>
</feature>
<dbReference type="SUPFAM" id="SSF57667">
    <property type="entry name" value="beta-beta-alpha zinc fingers"/>
    <property type="match status" value="1"/>
</dbReference>
<feature type="domain" description="C2H2-type" evidence="9">
    <location>
        <begin position="53"/>
        <end position="80"/>
    </location>
</feature>
<name>A0A2B7WMI2_9EURO</name>
<evidence type="ECO:0000313" key="10">
    <source>
        <dbReference type="EMBL" id="PGG97864.1"/>
    </source>
</evidence>
<keyword evidence="6" id="KW-0539">Nucleus</keyword>
<dbReference type="InterPro" id="IPR013087">
    <property type="entry name" value="Znf_C2H2_type"/>
</dbReference>
<dbReference type="InterPro" id="IPR007219">
    <property type="entry name" value="XnlR_reg_dom"/>
</dbReference>
<evidence type="ECO:0000256" key="5">
    <source>
        <dbReference type="ARBA" id="ARBA00022833"/>
    </source>
</evidence>
<dbReference type="PANTHER" id="PTHR40626">
    <property type="entry name" value="MIP31509P"/>
    <property type="match status" value="1"/>
</dbReference>
<proteinExistence type="predicted"/>
<dbReference type="AlphaFoldDB" id="A0A2B7WMI2"/>
<protein>
    <recommendedName>
        <fullName evidence="9">C2H2-type domain-containing protein</fullName>
    </recommendedName>
</protein>
<keyword evidence="11" id="KW-1185">Reference proteome</keyword>
<dbReference type="InterPro" id="IPR036236">
    <property type="entry name" value="Znf_C2H2_sf"/>
</dbReference>
<keyword evidence="3" id="KW-0677">Repeat</keyword>
<feature type="region of interest" description="Disordered" evidence="8">
    <location>
        <begin position="77"/>
        <end position="218"/>
    </location>
</feature>
<evidence type="ECO:0000313" key="11">
    <source>
        <dbReference type="Proteomes" id="UP000224080"/>
    </source>
</evidence>
<dbReference type="InterPro" id="IPR051059">
    <property type="entry name" value="VerF-like"/>
</dbReference>
<dbReference type="Proteomes" id="UP000224080">
    <property type="component" value="Unassembled WGS sequence"/>
</dbReference>
<feature type="compositionally biased region" description="Polar residues" evidence="8">
    <location>
        <begin position="914"/>
        <end position="931"/>
    </location>
</feature>
<feature type="compositionally biased region" description="Polar residues" evidence="8">
    <location>
        <begin position="203"/>
        <end position="218"/>
    </location>
</feature>
<reference evidence="10 11" key="1">
    <citation type="submission" date="2017-10" db="EMBL/GenBank/DDBJ databases">
        <title>Comparative genomics in systemic dimorphic fungi from Ajellomycetaceae.</title>
        <authorList>
            <person name="Munoz J.F."/>
            <person name="Mcewen J.G."/>
            <person name="Clay O.K."/>
            <person name="Cuomo C.A."/>
        </authorList>
    </citation>
    <scope>NUCLEOTIDE SEQUENCE [LARGE SCALE GENOMIC DNA]</scope>
    <source>
        <strain evidence="10 11">UAMH130</strain>
    </source>
</reference>
<dbReference type="GO" id="GO:0000981">
    <property type="term" value="F:DNA-binding transcription factor activity, RNA polymerase II-specific"/>
    <property type="evidence" value="ECO:0007669"/>
    <property type="project" value="InterPro"/>
</dbReference>
<keyword evidence="5" id="KW-0862">Zinc</keyword>
<dbReference type="PROSITE" id="PS00028">
    <property type="entry name" value="ZINC_FINGER_C2H2_1"/>
    <property type="match status" value="2"/>
</dbReference>
<dbReference type="GO" id="GO:0006351">
    <property type="term" value="P:DNA-templated transcription"/>
    <property type="evidence" value="ECO:0007669"/>
    <property type="project" value="InterPro"/>
</dbReference>
<evidence type="ECO:0000256" key="6">
    <source>
        <dbReference type="ARBA" id="ARBA00023242"/>
    </source>
</evidence>
<dbReference type="GO" id="GO:0005634">
    <property type="term" value="C:nucleus"/>
    <property type="evidence" value="ECO:0007669"/>
    <property type="project" value="UniProtKB-SubCell"/>
</dbReference>
<comment type="caution">
    <text evidence="10">The sequence shown here is derived from an EMBL/GenBank/DDBJ whole genome shotgun (WGS) entry which is preliminary data.</text>
</comment>
<accession>A0A2B7WMI2</accession>
<dbReference type="GO" id="GO:0008270">
    <property type="term" value="F:zinc ion binding"/>
    <property type="evidence" value="ECO:0007669"/>
    <property type="project" value="UniProtKB-KW"/>
</dbReference>
<dbReference type="Pfam" id="PF04082">
    <property type="entry name" value="Fungal_trans"/>
    <property type="match status" value="1"/>
</dbReference>
<feature type="compositionally biased region" description="Low complexity" evidence="8">
    <location>
        <begin position="396"/>
        <end position="409"/>
    </location>
</feature>
<feature type="compositionally biased region" description="Polar residues" evidence="8">
    <location>
        <begin position="153"/>
        <end position="180"/>
    </location>
</feature>
<feature type="compositionally biased region" description="Low complexity" evidence="8">
    <location>
        <begin position="137"/>
        <end position="152"/>
    </location>
</feature>
<evidence type="ECO:0000256" key="2">
    <source>
        <dbReference type="ARBA" id="ARBA00022723"/>
    </source>
</evidence>
<keyword evidence="4 7" id="KW-0863">Zinc-finger</keyword>
<dbReference type="EMBL" id="PDNC01000133">
    <property type="protein sequence ID" value="PGG97864.1"/>
    <property type="molecule type" value="Genomic_DNA"/>
</dbReference>